<dbReference type="OrthoDB" id="3929326at2759"/>
<reference evidence="2" key="1">
    <citation type="submission" date="2021-03" db="EMBL/GenBank/DDBJ databases">
        <title>Draft genome sequence of rust myrtle Austropuccinia psidii MF-1, a brazilian biotype.</title>
        <authorList>
            <person name="Quecine M.C."/>
            <person name="Pachon D.M.R."/>
            <person name="Bonatelli M.L."/>
            <person name="Correr F.H."/>
            <person name="Franceschini L.M."/>
            <person name="Leite T.F."/>
            <person name="Margarido G.R.A."/>
            <person name="Almeida C.A."/>
            <person name="Ferrarezi J.A."/>
            <person name="Labate C.A."/>
        </authorList>
    </citation>
    <scope>NUCLEOTIDE SEQUENCE</scope>
    <source>
        <strain evidence="2">MF-1</strain>
    </source>
</reference>
<proteinExistence type="predicted"/>
<dbReference type="EMBL" id="AVOT02003599">
    <property type="protein sequence ID" value="MBW0473983.1"/>
    <property type="molecule type" value="Genomic_DNA"/>
</dbReference>
<gene>
    <name evidence="2" type="ORF">O181_013698</name>
</gene>
<sequence>MESMTPSRHTEERPISIHPTPSSFKMMIEQVKHNAQQRMDDAFEYAKQKWDKSHKVPDFKVGDLGLVSMLNFKNIKFPKKLKNSYAGPFVIAALHGTNAVQVEPSG</sequence>
<organism evidence="2 3">
    <name type="scientific">Austropuccinia psidii MF-1</name>
    <dbReference type="NCBI Taxonomy" id="1389203"/>
    <lineage>
        <taxon>Eukaryota</taxon>
        <taxon>Fungi</taxon>
        <taxon>Dikarya</taxon>
        <taxon>Basidiomycota</taxon>
        <taxon>Pucciniomycotina</taxon>
        <taxon>Pucciniomycetes</taxon>
        <taxon>Pucciniales</taxon>
        <taxon>Sphaerophragmiaceae</taxon>
        <taxon>Austropuccinia</taxon>
    </lineage>
</organism>
<dbReference type="Proteomes" id="UP000765509">
    <property type="component" value="Unassembled WGS sequence"/>
</dbReference>
<dbReference type="AlphaFoldDB" id="A0A9Q3BZS0"/>
<name>A0A9Q3BZS0_9BASI</name>
<evidence type="ECO:0000256" key="1">
    <source>
        <dbReference type="SAM" id="MobiDB-lite"/>
    </source>
</evidence>
<protein>
    <submittedName>
        <fullName evidence="2">Uncharacterized protein</fullName>
    </submittedName>
</protein>
<keyword evidence="3" id="KW-1185">Reference proteome</keyword>
<accession>A0A9Q3BZS0</accession>
<evidence type="ECO:0000313" key="2">
    <source>
        <dbReference type="EMBL" id="MBW0473983.1"/>
    </source>
</evidence>
<evidence type="ECO:0000313" key="3">
    <source>
        <dbReference type="Proteomes" id="UP000765509"/>
    </source>
</evidence>
<feature type="region of interest" description="Disordered" evidence="1">
    <location>
        <begin position="1"/>
        <end position="22"/>
    </location>
</feature>
<comment type="caution">
    <text evidence="2">The sequence shown here is derived from an EMBL/GenBank/DDBJ whole genome shotgun (WGS) entry which is preliminary data.</text>
</comment>